<keyword evidence="3" id="KW-0399">Innate immunity</keyword>
<evidence type="ECO:0000256" key="1">
    <source>
        <dbReference type="ARBA" id="ARBA00004514"/>
    </source>
</evidence>
<dbReference type="PANTHER" id="PTHR46985">
    <property type="entry name" value="NACHT, LRR AND PYD DOMAINS-CONTAINING PROTEIN 1"/>
    <property type="match status" value="1"/>
</dbReference>
<dbReference type="Gene3D" id="1.10.533.10">
    <property type="entry name" value="Death Domain, Fas"/>
    <property type="match status" value="2"/>
</dbReference>
<feature type="domain" description="CARD" evidence="6">
    <location>
        <begin position="125"/>
        <end position="181"/>
    </location>
</feature>
<keyword evidence="4" id="KW-0391">Immunity</keyword>
<dbReference type="InterPro" id="IPR001315">
    <property type="entry name" value="CARD"/>
</dbReference>
<name>A0A8C3HH18_CHRPI</name>
<protein>
    <submittedName>
        <fullName evidence="8">Uncharacterized protein</fullName>
    </submittedName>
</protein>
<evidence type="ECO:0000256" key="4">
    <source>
        <dbReference type="ARBA" id="ARBA00022859"/>
    </source>
</evidence>
<dbReference type="PROSITE" id="PS50824">
    <property type="entry name" value="DAPIN"/>
    <property type="match status" value="1"/>
</dbReference>
<dbReference type="InterPro" id="IPR004020">
    <property type="entry name" value="DAPIN"/>
</dbReference>
<keyword evidence="9" id="KW-1185">Reference proteome</keyword>
<reference evidence="8" key="1">
    <citation type="submission" date="2025-08" db="UniProtKB">
        <authorList>
            <consortium name="Ensembl"/>
        </authorList>
    </citation>
    <scope>IDENTIFICATION</scope>
</reference>
<evidence type="ECO:0000259" key="7">
    <source>
        <dbReference type="PROSITE" id="PS50824"/>
    </source>
</evidence>
<dbReference type="Ensembl" id="ENSCPBT00000021368.1">
    <property type="protein sequence ID" value="ENSCPBP00000018086.1"/>
    <property type="gene ID" value="ENSCPBG00000013216.1"/>
</dbReference>
<keyword evidence="5" id="KW-0395">Inflammatory response</keyword>
<dbReference type="PANTHER" id="PTHR46985:SF2">
    <property type="entry name" value="APOPTOSIS-ASSOCIATED SPECK-LIKE PROTEIN CONTAINING A CARD"/>
    <property type="match status" value="1"/>
</dbReference>
<dbReference type="AlphaFoldDB" id="A0A8C3HH18"/>
<dbReference type="GO" id="GO:0006954">
    <property type="term" value="P:inflammatory response"/>
    <property type="evidence" value="ECO:0007669"/>
    <property type="project" value="UniProtKB-KW"/>
</dbReference>
<sequence>METAETVLLETLAMLGERELQRFKDKLREIQPKEGYQQLPSGSLRNAAPPALTDLLLLFYGTDYGAEVAAEVLRTIDQGALADKMEILIDALEYEKHYFEWHQKQEKELKPLRYEITPFLPGTCLLNDEQYQRIRAEKTSQEQMRKLYELVPSWDEWHKDRLYQALKETNRDLVEELEGGHFVDLHREQLIQRVSEV</sequence>
<dbReference type="InterPro" id="IPR051249">
    <property type="entry name" value="NLRP_Inflammasome"/>
</dbReference>
<dbReference type="GO" id="GO:0005829">
    <property type="term" value="C:cytosol"/>
    <property type="evidence" value="ECO:0007669"/>
    <property type="project" value="UniProtKB-SubCell"/>
</dbReference>
<dbReference type="GeneTree" id="ENSGT00940000168550"/>
<dbReference type="CDD" id="cd08321">
    <property type="entry name" value="Pyrin_ASC-like"/>
    <property type="match status" value="1"/>
</dbReference>
<dbReference type="SUPFAM" id="SSF47986">
    <property type="entry name" value="DEATH domain"/>
    <property type="match status" value="2"/>
</dbReference>
<proteinExistence type="predicted"/>
<dbReference type="SMART" id="SM01289">
    <property type="entry name" value="PYRIN"/>
    <property type="match status" value="1"/>
</dbReference>
<evidence type="ECO:0000313" key="8">
    <source>
        <dbReference type="Ensembl" id="ENSCPBP00000018086.1"/>
    </source>
</evidence>
<dbReference type="GO" id="GO:0045087">
    <property type="term" value="P:innate immune response"/>
    <property type="evidence" value="ECO:0007669"/>
    <property type="project" value="UniProtKB-KW"/>
</dbReference>
<evidence type="ECO:0000256" key="2">
    <source>
        <dbReference type="ARBA" id="ARBA00022490"/>
    </source>
</evidence>
<evidence type="ECO:0000259" key="6">
    <source>
        <dbReference type="PROSITE" id="PS50209"/>
    </source>
</evidence>
<evidence type="ECO:0000256" key="5">
    <source>
        <dbReference type="ARBA" id="ARBA00023198"/>
    </source>
</evidence>
<feature type="domain" description="Pyrin" evidence="7">
    <location>
        <begin position="1"/>
        <end position="98"/>
    </location>
</feature>
<evidence type="ECO:0000313" key="9">
    <source>
        <dbReference type="Proteomes" id="UP000694380"/>
    </source>
</evidence>
<comment type="subcellular location">
    <subcellularLocation>
        <location evidence="1">Cytoplasm</location>
        <location evidence="1">Cytosol</location>
    </subcellularLocation>
</comment>
<dbReference type="GO" id="GO:0042981">
    <property type="term" value="P:regulation of apoptotic process"/>
    <property type="evidence" value="ECO:0007669"/>
    <property type="project" value="InterPro"/>
</dbReference>
<organism evidence="8 9">
    <name type="scientific">Chrysemys picta bellii</name>
    <name type="common">Western painted turtle</name>
    <name type="synonym">Emys bellii</name>
    <dbReference type="NCBI Taxonomy" id="8478"/>
    <lineage>
        <taxon>Eukaryota</taxon>
        <taxon>Metazoa</taxon>
        <taxon>Chordata</taxon>
        <taxon>Craniata</taxon>
        <taxon>Vertebrata</taxon>
        <taxon>Euteleostomi</taxon>
        <taxon>Archelosauria</taxon>
        <taxon>Testudinata</taxon>
        <taxon>Testudines</taxon>
        <taxon>Cryptodira</taxon>
        <taxon>Durocryptodira</taxon>
        <taxon>Testudinoidea</taxon>
        <taxon>Emydidae</taxon>
        <taxon>Chrysemys</taxon>
    </lineage>
</organism>
<dbReference type="InterPro" id="IPR011029">
    <property type="entry name" value="DEATH-like_dom_sf"/>
</dbReference>
<dbReference type="PROSITE" id="PS50209">
    <property type="entry name" value="CARD"/>
    <property type="match status" value="1"/>
</dbReference>
<keyword evidence="2" id="KW-0963">Cytoplasm</keyword>
<dbReference type="Pfam" id="PF02758">
    <property type="entry name" value="PYRIN"/>
    <property type="match status" value="1"/>
</dbReference>
<dbReference type="Pfam" id="PF00619">
    <property type="entry name" value="CARD"/>
    <property type="match status" value="1"/>
</dbReference>
<evidence type="ECO:0000256" key="3">
    <source>
        <dbReference type="ARBA" id="ARBA00022588"/>
    </source>
</evidence>
<reference evidence="8" key="2">
    <citation type="submission" date="2025-09" db="UniProtKB">
        <authorList>
            <consortium name="Ensembl"/>
        </authorList>
    </citation>
    <scope>IDENTIFICATION</scope>
</reference>
<accession>A0A8C3HH18</accession>
<dbReference type="Proteomes" id="UP000694380">
    <property type="component" value="Unplaced"/>
</dbReference>